<organism evidence="1 2">
    <name type="scientific">Diaporthe australafricana</name>
    <dbReference type="NCBI Taxonomy" id="127596"/>
    <lineage>
        <taxon>Eukaryota</taxon>
        <taxon>Fungi</taxon>
        <taxon>Dikarya</taxon>
        <taxon>Ascomycota</taxon>
        <taxon>Pezizomycotina</taxon>
        <taxon>Sordariomycetes</taxon>
        <taxon>Sordariomycetidae</taxon>
        <taxon>Diaporthales</taxon>
        <taxon>Diaporthaceae</taxon>
        <taxon>Diaporthe</taxon>
    </lineage>
</organism>
<evidence type="ECO:0000313" key="2">
    <source>
        <dbReference type="Proteomes" id="UP001583177"/>
    </source>
</evidence>
<protein>
    <submittedName>
        <fullName evidence="1">Uncharacterized protein</fullName>
    </submittedName>
</protein>
<gene>
    <name evidence="1" type="ORF">Daus18300_009466</name>
</gene>
<name>A0ABR3WEB6_9PEZI</name>
<comment type="caution">
    <text evidence="1">The sequence shown here is derived from an EMBL/GenBank/DDBJ whole genome shotgun (WGS) entry which is preliminary data.</text>
</comment>
<sequence>MNRGTKQVGPDEALADQEFGSGLQTGPLLGGMAIGVVLSFEGSPKAGQPRLNKFLAHLMEGHMSETFDSIQGKVEEAKRRHLVKGIEVWLCYRDPASLSDDHGMIWNSRMINAEHRLVERFIEKTKGISSYVQLHPYHVLQEQDMSVTEDGRIRIRKI</sequence>
<dbReference type="EMBL" id="JAWRVE010000096">
    <property type="protein sequence ID" value="KAL1859744.1"/>
    <property type="molecule type" value="Genomic_DNA"/>
</dbReference>
<keyword evidence="2" id="KW-1185">Reference proteome</keyword>
<evidence type="ECO:0000313" key="1">
    <source>
        <dbReference type="EMBL" id="KAL1859744.1"/>
    </source>
</evidence>
<dbReference type="Proteomes" id="UP001583177">
    <property type="component" value="Unassembled WGS sequence"/>
</dbReference>
<reference evidence="1 2" key="1">
    <citation type="journal article" date="2024" name="IMA Fungus">
        <title>IMA Genome - F19 : A genome assembly and annotation guide to empower mycologists, including annotated draft genome sequences of Ceratocystis pirilliformis, Diaporthe australafricana, Fusarium ophioides, Paecilomyces lecythidis, and Sporothrix stenoceras.</title>
        <authorList>
            <person name="Aylward J."/>
            <person name="Wilson A.M."/>
            <person name="Visagie C.M."/>
            <person name="Spraker J."/>
            <person name="Barnes I."/>
            <person name="Buitendag C."/>
            <person name="Ceriani C."/>
            <person name="Del Mar Angel L."/>
            <person name="du Plessis D."/>
            <person name="Fuchs T."/>
            <person name="Gasser K."/>
            <person name="Kramer D."/>
            <person name="Li W."/>
            <person name="Munsamy K."/>
            <person name="Piso A."/>
            <person name="Price J.L."/>
            <person name="Sonnekus B."/>
            <person name="Thomas C."/>
            <person name="van der Nest A."/>
            <person name="van Dijk A."/>
            <person name="van Heerden A."/>
            <person name="van Vuuren N."/>
            <person name="Yilmaz N."/>
            <person name="Duong T.A."/>
            <person name="van der Merwe N.A."/>
            <person name="Wingfield M.J."/>
            <person name="Wingfield B.D."/>
        </authorList>
    </citation>
    <scope>NUCLEOTIDE SEQUENCE [LARGE SCALE GENOMIC DNA]</scope>
    <source>
        <strain evidence="1 2">CMW 18300</strain>
    </source>
</reference>
<proteinExistence type="predicted"/>
<accession>A0ABR3WEB6</accession>